<name>A0A654KF83_TAYEM</name>
<dbReference type="AlphaFoldDB" id="A0A654KF83"/>
<dbReference type="Proteomes" id="UP000007472">
    <property type="component" value="Chromosome"/>
</dbReference>
<protein>
    <submittedName>
        <fullName evidence="1">Uncharacterized protein</fullName>
    </submittedName>
</protein>
<evidence type="ECO:0000313" key="2">
    <source>
        <dbReference type="Proteomes" id="UP000007472"/>
    </source>
</evidence>
<proteinExistence type="predicted"/>
<dbReference type="KEGG" id="teq:TEQUI_0127"/>
<sequence>MQITINNEKFDVDTKNQTITYDDKQYHQTGTFEQRQFTDSEGQKVDDDLNKKLTSALIRGYTNDKKAREKEHGGMEIKSYGDTFYVNTAEKSVLFNDEKFTQVGDFDNKKFIDSQRKEVNPKLEDKLKGALISAYVKEKEARERKNDGKEISLKGTKYYVNLDKGTIKSDHIDVTHKDDGFYDNKTNEKVTDKDTLDCLNFAENIIKKQERKQTQDLVM</sequence>
<reference evidence="1 2" key="1">
    <citation type="journal article" date="2011" name="J. Bacteriol.">
        <title>Genome sequence of Taylorella equigenitalis MCE9, the causative agent of contagious equine metritis.</title>
        <authorList>
            <person name="Hebert L."/>
            <person name="Moumen B."/>
            <person name="Duquesne F."/>
            <person name="Breuil M.F."/>
            <person name="Laugier C."/>
            <person name="Batto J.M."/>
            <person name="Renault P."/>
            <person name="Petry S."/>
        </authorList>
    </citation>
    <scope>NUCLEOTIDE SEQUENCE [LARGE SCALE GENOMIC DNA]</scope>
    <source>
        <strain evidence="1 2">MCE9</strain>
    </source>
</reference>
<gene>
    <name evidence="1" type="ordered locus">TEQUI_0127</name>
</gene>
<dbReference type="EMBL" id="CP002456">
    <property type="protein sequence ID" value="ADU91083.1"/>
    <property type="molecule type" value="Genomic_DNA"/>
</dbReference>
<accession>A0A654KF83</accession>
<organism evidence="1 2">
    <name type="scientific">Taylorella equigenitalis (strain MCE9)</name>
    <dbReference type="NCBI Taxonomy" id="937774"/>
    <lineage>
        <taxon>Bacteria</taxon>
        <taxon>Pseudomonadati</taxon>
        <taxon>Pseudomonadota</taxon>
        <taxon>Betaproteobacteria</taxon>
        <taxon>Burkholderiales</taxon>
        <taxon>Alcaligenaceae</taxon>
        <taxon>Taylorella</taxon>
    </lineage>
</organism>
<evidence type="ECO:0000313" key="1">
    <source>
        <dbReference type="EMBL" id="ADU91083.1"/>
    </source>
</evidence>